<evidence type="ECO:0000313" key="1">
    <source>
        <dbReference type="EMBL" id="CAF1477952.1"/>
    </source>
</evidence>
<evidence type="ECO:0000313" key="2">
    <source>
        <dbReference type="EMBL" id="CAF4038165.1"/>
    </source>
</evidence>
<evidence type="ECO:0000313" key="3">
    <source>
        <dbReference type="Proteomes" id="UP000663860"/>
    </source>
</evidence>
<name>A0A815RKD2_9BILA</name>
<dbReference type="Proteomes" id="UP000663868">
    <property type="component" value="Unassembled WGS sequence"/>
</dbReference>
<dbReference type="Proteomes" id="UP000663860">
    <property type="component" value="Unassembled WGS sequence"/>
</dbReference>
<dbReference type="EMBL" id="CAJNOE010002316">
    <property type="protein sequence ID" value="CAF1477952.1"/>
    <property type="molecule type" value="Genomic_DNA"/>
</dbReference>
<reference evidence="1" key="1">
    <citation type="submission" date="2021-02" db="EMBL/GenBank/DDBJ databases">
        <authorList>
            <person name="Nowell W R."/>
        </authorList>
    </citation>
    <scope>NUCLEOTIDE SEQUENCE</scope>
</reference>
<dbReference type="EMBL" id="CAJOBB010003395">
    <property type="protein sequence ID" value="CAF4038165.1"/>
    <property type="molecule type" value="Genomic_DNA"/>
</dbReference>
<dbReference type="Gene3D" id="3.40.50.720">
    <property type="entry name" value="NAD(P)-binding Rossmann-like Domain"/>
    <property type="match status" value="1"/>
</dbReference>
<organism evidence="1 3">
    <name type="scientific">Adineta steineri</name>
    <dbReference type="NCBI Taxonomy" id="433720"/>
    <lineage>
        <taxon>Eukaryota</taxon>
        <taxon>Metazoa</taxon>
        <taxon>Spiralia</taxon>
        <taxon>Gnathifera</taxon>
        <taxon>Rotifera</taxon>
        <taxon>Eurotatoria</taxon>
        <taxon>Bdelloidea</taxon>
        <taxon>Adinetida</taxon>
        <taxon>Adinetidae</taxon>
        <taxon>Adineta</taxon>
    </lineage>
</organism>
<gene>
    <name evidence="1" type="ORF">IZO911_LOCUS43830</name>
    <name evidence="2" type="ORF">KXQ929_LOCUS30738</name>
</gene>
<dbReference type="AlphaFoldDB" id="A0A815RKD2"/>
<sequence>MSNLKGSVLVTGASGMLGRQPNAIVHCAGERRPGMFEKEPNKATFFNVNVTQNLAEIAGDNLKNAHFNPSWQNFKQNQYFSRAAR</sequence>
<protein>
    <submittedName>
        <fullName evidence="1">Uncharacterized protein</fullName>
    </submittedName>
</protein>
<comment type="caution">
    <text evidence="1">The sequence shown here is derived from an EMBL/GenBank/DDBJ whole genome shotgun (WGS) entry which is preliminary data.</text>
</comment>
<dbReference type="SUPFAM" id="SSF51735">
    <property type="entry name" value="NAD(P)-binding Rossmann-fold domains"/>
    <property type="match status" value="1"/>
</dbReference>
<dbReference type="InterPro" id="IPR036291">
    <property type="entry name" value="NAD(P)-bd_dom_sf"/>
</dbReference>
<accession>A0A815RKD2</accession>
<proteinExistence type="predicted"/>